<reference evidence="2 3" key="1">
    <citation type="submission" date="2024-07" db="EMBL/GenBank/DDBJ databases">
        <title>Section-level genome sequencing and comparative genomics of Aspergillus sections Usti and Cavernicolus.</title>
        <authorList>
            <consortium name="Lawrence Berkeley National Laboratory"/>
            <person name="Nybo J.L."/>
            <person name="Vesth T.C."/>
            <person name="Theobald S."/>
            <person name="Frisvad J.C."/>
            <person name="Larsen T.O."/>
            <person name="Kjaerboelling I."/>
            <person name="Rothschild-Mancinelli K."/>
            <person name="Lyhne E.K."/>
            <person name="Kogle M.E."/>
            <person name="Barry K."/>
            <person name="Clum A."/>
            <person name="Na H."/>
            <person name="Ledsgaard L."/>
            <person name="Lin J."/>
            <person name="Lipzen A."/>
            <person name="Kuo A."/>
            <person name="Riley R."/>
            <person name="Mondo S."/>
            <person name="Labutti K."/>
            <person name="Haridas S."/>
            <person name="Pangalinan J."/>
            <person name="Salamov A.A."/>
            <person name="Simmons B.A."/>
            <person name="Magnuson J.K."/>
            <person name="Chen J."/>
            <person name="Drula E."/>
            <person name="Henrissat B."/>
            <person name="Wiebenga A."/>
            <person name="Lubbers R.J."/>
            <person name="Gomes A.C."/>
            <person name="Makela M.R."/>
            <person name="Stajich J."/>
            <person name="Grigoriev I.V."/>
            <person name="Mortensen U.H."/>
            <person name="De Vries R.P."/>
            <person name="Baker S.E."/>
            <person name="Andersen M.R."/>
        </authorList>
    </citation>
    <scope>NUCLEOTIDE SEQUENCE [LARGE SCALE GENOMIC DNA]</scope>
    <source>
        <strain evidence="2 3">CBS 588.65</strain>
    </source>
</reference>
<evidence type="ECO:0000313" key="2">
    <source>
        <dbReference type="EMBL" id="KAL2802207.1"/>
    </source>
</evidence>
<evidence type="ECO:0000313" key="3">
    <source>
        <dbReference type="Proteomes" id="UP001610334"/>
    </source>
</evidence>
<comment type="caution">
    <text evidence="2">The sequence shown here is derived from an EMBL/GenBank/DDBJ whole genome shotgun (WGS) entry which is preliminary data.</text>
</comment>
<dbReference type="Proteomes" id="UP001610334">
    <property type="component" value="Unassembled WGS sequence"/>
</dbReference>
<feature type="compositionally biased region" description="Basic residues" evidence="1">
    <location>
        <begin position="60"/>
        <end position="69"/>
    </location>
</feature>
<evidence type="ECO:0000256" key="1">
    <source>
        <dbReference type="SAM" id="MobiDB-lite"/>
    </source>
</evidence>
<sequence>MVSSWNIWSFMSSRTSPPPLSYQLATFLAEAESQTPNASVPAYELVTAEVQPPVQTQGPKLRKRDRVRKAQSAAL</sequence>
<gene>
    <name evidence="2" type="ORF">BJX63DRAFT_438102</name>
</gene>
<keyword evidence="3" id="KW-1185">Reference proteome</keyword>
<organism evidence="2 3">
    <name type="scientific">Aspergillus granulosus</name>
    <dbReference type="NCBI Taxonomy" id="176169"/>
    <lineage>
        <taxon>Eukaryota</taxon>
        <taxon>Fungi</taxon>
        <taxon>Dikarya</taxon>
        <taxon>Ascomycota</taxon>
        <taxon>Pezizomycotina</taxon>
        <taxon>Eurotiomycetes</taxon>
        <taxon>Eurotiomycetidae</taxon>
        <taxon>Eurotiales</taxon>
        <taxon>Aspergillaceae</taxon>
        <taxon>Aspergillus</taxon>
        <taxon>Aspergillus subgen. Nidulantes</taxon>
    </lineage>
</organism>
<feature type="region of interest" description="Disordered" evidence="1">
    <location>
        <begin position="51"/>
        <end position="75"/>
    </location>
</feature>
<name>A0ABR4GT28_9EURO</name>
<accession>A0ABR4GT28</accession>
<protein>
    <submittedName>
        <fullName evidence="2">Uncharacterized protein</fullName>
    </submittedName>
</protein>
<dbReference type="EMBL" id="JBFXLT010000200">
    <property type="protein sequence ID" value="KAL2802207.1"/>
    <property type="molecule type" value="Genomic_DNA"/>
</dbReference>
<proteinExistence type="predicted"/>